<sequence length="229" mass="24884">MSRPRKDLRILAGVVVAAFAAACLQPAQAESGVLAPASAVQAREAKGVKTAVFAGGCFWGMEAVFSHVKGVTSVVSGFEGGSRADAHYEIVSTGTTGHAEAVQITYDPAVVRYDQLLQVFFSVASDPTQLNRQYPDTGPQYRNAIVPQNSEQVRVTTAYLAQIKKSGLWKRPIVTAVEPNRGFFPAEGYHQDFALKNPDHGYIRMWDAPKVTALKRGFPGLWKPDFTRG</sequence>
<dbReference type="HAMAP" id="MF_01401">
    <property type="entry name" value="MsrA"/>
    <property type="match status" value="1"/>
</dbReference>
<dbReference type="GO" id="GO:0033744">
    <property type="term" value="F:L-methionine:thioredoxin-disulfide S-oxidoreductase activity"/>
    <property type="evidence" value="ECO:0007669"/>
    <property type="project" value="RHEA"/>
</dbReference>
<dbReference type="PANTHER" id="PTHR43774">
    <property type="entry name" value="PEPTIDE METHIONINE SULFOXIDE REDUCTASE"/>
    <property type="match status" value="1"/>
</dbReference>
<feature type="domain" description="Peptide methionine sulphoxide reductase MsrA" evidence="6">
    <location>
        <begin position="50"/>
        <end position="202"/>
    </location>
</feature>
<evidence type="ECO:0000256" key="3">
    <source>
        <dbReference type="ARBA" id="ARBA00048782"/>
    </source>
</evidence>
<keyword evidence="8" id="KW-1185">Reference proteome</keyword>
<comment type="catalytic activity">
    <reaction evidence="2 4">
        <text>L-methionyl-[protein] + [thioredoxin]-disulfide + H2O = L-methionyl-(S)-S-oxide-[protein] + [thioredoxin]-dithiol</text>
        <dbReference type="Rhea" id="RHEA:14217"/>
        <dbReference type="Rhea" id="RHEA-COMP:10698"/>
        <dbReference type="Rhea" id="RHEA-COMP:10700"/>
        <dbReference type="Rhea" id="RHEA-COMP:12313"/>
        <dbReference type="Rhea" id="RHEA-COMP:12315"/>
        <dbReference type="ChEBI" id="CHEBI:15377"/>
        <dbReference type="ChEBI" id="CHEBI:16044"/>
        <dbReference type="ChEBI" id="CHEBI:29950"/>
        <dbReference type="ChEBI" id="CHEBI:44120"/>
        <dbReference type="ChEBI" id="CHEBI:50058"/>
        <dbReference type="EC" id="1.8.4.11"/>
    </reaction>
</comment>
<comment type="similarity">
    <text evidence="4">Belongs to the MsrA Met sulfoxide reductase family.</text>
</comment>
<dbReference type="NCBIfam" id="TIGR00401">
    <property type="entry name" value="msrA"/>
    <property type="match status" value="1"/>
</dbReference>
<keyword evidence="1 4" id="KW-0560">Oxidoreductase</keyword>
<proteinExistence type="inferred from homology"/>
<comment type="caution">
    <text evidence="7">The sequence shown here is derived from an EMBL/GenBank/DDBJ whole genome shotgun (WGS) entry which is preliminary data.</text>
</comment>
<comment type="function">
    <text evidence="4">Has an important function as a repair enzyme for proteins that have been inactivated by oxidation. Catalyzes the reversible oxidation-reduction of methionine sulfoxide in proteins to methionine.</text>
</comment>
<comment type="catalytic activity">
    <reaction evidence="3 4">
        <text>[thioredoxin]-disulfide + L-methionine + H2O = L-methionine (S)-S-oxide + [thioredoxin]-dithiol</text>
        <dbReference type="Rhea" id="RHEA:19993"/>
        <dbReference type="Rhea" id="RHEA-COMP:10698"/>
        <dbReference type="Rhea" id="RHEA-COMP:10700"/>
        <dbReference type="ChEBI" id="CHEBI:15377"/>
        <dbReference type="ChEBI" id="CHEBI:29950"/>
        <dbReference type="ChEBI" id="CHEBI:50058"/>
        <dbReference type="ChEBI" id="CHEBI:57844"/>
        <dbReference type="ChEBI" id="CHEBI:58772"/>
        <dbReference type="EC" id="1.8.4.11"/>
    </reaction>
</comment>
<evidence type="ECO:0000259" key="6">
    <source>
        <dbReference type="Pfam" id="PF01625"/>
    </source>
</evidence>
<evidence type="ECO:0000313" key="7">
    <source>
        <dbReference type="EMBL" id="GEO00088.1"/>
    </source>
</evidence>
<reference evidence="7 8" key="1">
    <citation type="submission" date="2019-07" db="EMBL/GenBank/DDBJ databases">
        <title>Whole genome shotgun sequence of Novosphingobium sediminis NBRC 106119.</title>
        <authorList>
            <person name="Hosoyama A."/>
            <person name="Uohara A."/>
            <person name="Ohji S."/>
            <person name="Ichikawa N."/>
        </authorList>
    </citation>
    <scope>NUCLEOTIDE SEQUENCE [LARGE SCALE GENOMIC DNA]</scope>
    <source>
        <strain evidence="7 8">NBRC 106119</strain>
    </source>
</reference>
<evidence type="ECO:0000313" key="8">
    <source>
        <dbReference type="Proteomes" id="UP000321464"/>
    </source>
</evidence>
<dbReference type="Proteomes" id="UP000321464">
    <property type="component" value="Unassembled WGS sequence"/>
</dbReference>
<dbReference type="EMBL" id="BJYR01000013">
    <property type="protein sequence ID" value="GEO00088.1"/>
    <property type="molecule type" value="Genomic_DNA"/>
</dbReference>
<dbReference type="EC" id="1.8.4.11" evidence="4"/>
<gene>
    <name evidence="7" type="primary">msrA_1</name>
    <name evidence="4" type="synonym">msrA</name>
    <name evidence="7" type="ORF">NSE01_19200</name>
</gene>
<dbReference type="PANTHER" id="PTHR43774:SF1">
    <property type="entry name" value="PEPTIDE METHIONINE SULFOXIDE REDUCTASE MSRA 2"/>
    <property type="match status" value="1"/>
</dbReference>
<accession>A0A512AK51</accession>
<feature type="active site" evidence="4">
    <location>
        <position position="57"/>
    </location>
</feature>
<evidence type="ECO:0000256" key="2">
    <source>
        <dbReference type="ARBA" id="ARBA00047806"/>
    </source>
</evidence>
<feature type="signal peptide" evidence="5">
    <location>
        <begin position="1"/>
        <end position="29"/>
    </location>
</feature>
<dbReference type="SUPFAM" id="SSF55068">
    <property type="entry name" value="Peptide methionine sulfoxide reductase"/>
    <property type="match status" value="1"/>
</dbReference>
<protein>
    <recommendedName>
        <fullName evidence="4">Peptide methionine sulfoxide reductase MsrA</fullName>
        <shortName evidence="4">Protein-methionine-S-oxide reductase</shortName>
        <ecNumber evidence="4">1.8.4.11</ecNumber>
    </recommendedName>
    <alternativeName>
        <fullName evidence="4">Peptide-methionine (S)-S-oxide reductase</fullName>
        <shortName evidence="4">Peptide Met(O) reductase</shortName>
    </alternativeName>
</protein>
<organism evidence="7 8">
    <name type="scientific">Novosphingobium sediminis</name>
    <dbReference type="NCBI Taxonomy" id="707214"/>
    <lineage>
        <taxon>Bacteria</taxon>
        <taxon>Pseudomonadati</taxon>
        <taxon>Pseudomonadota</taxon>
        <taxon>Alphaproteobacteria</taxon>
        <taxon>Sphingomonadales</taxon>
        <taxon>Sphingomonadaceae</taxon>
        <taxon>Novosphingobium</taxon>
    </lineage>
</organism>
<dbReference type="InterPro" id="IPR036509">
    <property type="entry name" value="Met_Sox_Rdtase_MsrA_sf"/>
</dbReference>
<dbReference type="RefSeq" id="WP_147159413.1">
    <property type="nucleotide sequence ID" value="NZ_BJYR01000013.1"/>
</dbReference>
<evidence type="ECO:0000256" key="4">
    <source>
        <dbReference type="HAMAP-Rule" id="MF_01401"/>
    </source>
</evidence>
<feature type="chain" id="PRO_5021778501" description="Peptide methionine sulfoxide reductase MsrA" evidence="5">
    <location>
        <begin position="30"/>
        <end position="229"/>
    </location>
</feature>
<dbReference type="GO" id="GO:0008113">
    <property type="term" value="F:peptide-methionine (S)-S-oxide reductase activity"/>
    <property type="evidence" value="ECO:0007669"/>
    <property type="project" value="UniProtKB-UniRule"/>
</dbReference>
<dbReference type="AlphaFoldDB" id="A0A512AK51"/>
<dbReference type="Pfam" id="PF01625">
    <property type="entry name" value="PMSR"/>
    <property type="match status" value="1"/>
</dbReference>
<name>A0A512AK51_9SPHN</name>
<evidence type="ECO:0000256" key="1">
    <source>
        <dbReference type="ARBA" id="ARBA00023002"/>
    </source>
</evidence>
<evidence type="ECO:0000256" key="5">
    <source>
        <dbReference type="SAM" id="SignalP"/>
    </source>
</evidence>
<dbReference type="InterPro" id="IPR002569">
    <property type="entry name" value="Met_Sox_Rdtase_MsrA_dom"/>
</dbReference>
<dbReference type="PROSITE" id="PS51257">
    <property type="entry name" value="PROKAR_LIPOPROTEIN"/>
    <property type="match status" value="1"/>
</dbReference>
<dbReference type="OrthoDB" id="4174719at2"/>
<keyword evidence="5" id="KW-0732">Signal</keyword>
<dbReference type="Gene3D" id="3.30.1060.10">
    <property type="entry name" value="Peptide methionine sulphoxide reductase MsrA"/>
    <property type="match status" value="1"/>
</dbReference>